<feature type="region of interest" description="Disordered" evidence="1">
    <location>
        <begin position="89"/>
        <end position="109"/>
    </location>
</feature>
<feature type="compositionally biased region" description="Polar residues" evidence="1">
    <location>
        <begin position="93"/>
        <end position="104"/>
    </location>
</feature>
<dbReference type="HOGENOM" id="CLU_1118013_0_0_1"/>
<name>U9U642_RHIID</name>
<evidence type="ECO:0000313" key="2">
    <source>
        <dbReference type="EMBL" id="ESA15157.1"/>
    </source>
</evidence>
<accession>U9U642</accession>
<reference evidence="2" key="1">
    <citation type="submission" date="2013-07" db="EMBL/GenBank/DDBJ databases">
        <title>The genome of an arbuscular mycorrhizal fungus provides insights into the evolution of the oldest plant symbiosis.</title>
        <authorList>
            <consortium name="DOE Joint Genome Institute"/>
            <person name="Tisserant E."/>
            <person name="Malbreil M."/>
            <person name="Kuo A."/>
            <person name="Kohler A."/>
            <person name="Symeonidi A."/>
            <person name="Balestrini R."/>
            <person name="Charron P."/>
            <person name="Duensing N."/>
            <person name="Frei-dit-Frey N."/>
            <person name="Gianinazzi-Pearson V."/>
            <person name="Gilbert B."/>
            <person name="Handa Y."/>
            <person name="Hijri M."/>
            <person name="Kaul R."/>
            <person name="Kawaguchi M."/>
            <person name="Krajinski F."/>
            <person name="Lammers P."/>
            <person name="Lapierre D."/>
            <person name="Masclaux F.G."/>
            <person name="Murat C."/>
            <person name="Morin E."/>
            <person name="Ndikumana S."/>
            <person name="Pagni M."/>
            <person name="Petitpierre D."/>
            <person name="Requena N."/>
            <person name="Rosikiewicz P."/>
            <person name="Riley R."/>
            <person name="Saito K."/>
            <person name="San Clemente H."/>
            <person name="Shapiro H."/>
            <person name="van Tuinen D."/>
            <person name="Becard G."/>
            <person name="Bonfante P."/>
            <person name="Paszkowski U."/>
            <person name="Shachar-Hill Y."/>
            <person name="Young J.P."/>
            <person name="Sanders I.R."/>
            <person name="Henrissat B."/>
            <person name="Rensing S.A."/>
            <person name="Grigoriev I.V."/>
            <person name="Corradi N."/>
            <person name="Roux C."/>
            <person name="Martin F."/>
        </authorList>
    </citation>
    <scope>NUCLEOTIDE SEQUENCE</scope>
    <source>
        <strain evidence="2">DAOM 197198</strain>
    </source>
</reference>
<evidence type="ECO:0000256" key="1">
    <source>
        <dbReference type="SAM" id="MobiDB-lite"/>
    </source>
</evidence>
<dbReference type="EMBL" id="KI282229">
    <property type="protein sequence ID" value="ESA15157.1"/>
    <property type="molecule type" value="Genomic_DNA"/>
</dbReference>
<dbReference type="AlphaFoldDB" id="U9U642"/>
<feature type="non-terminal residue" evidence="2">
    <location>
        <position position="249"/>
    </location>
</feature>
<sequence length="249" mass="29585">MAEVAEALDSRMQKEEINKNFIAWKYKSTIYHQPFVVENFFSNVNNIVQKYFSPRIVGEIHKQMCESIIYKCEKLDIKDAFEFIEDQLDQNEIPENQESQGTSNDQEETNNIEDYYDFRQTYLKSLWLLDDAWNHIDSIFNEAFIGTSSKNLKPIHDDNIDQRIYLNPRHINHVQEVEIRYYTQKKVDYGRIMGHFKKALNYSFDNNDQKNLDDIILAYIAEKETIMTQLERGNVLKDNNTNNQLKLSD</sequence>
<proteinExistence type="predicted"/>
<organism evidence="2">
    <name type="scientific">Rhizophagus irregularis (strain DAOM 181602 / DAOM 197198 / MUCL 43194)</name>
    <name type="common">Arbuscular mycorrhizal fungus</name>
    <name type="synonym">Glomus intraradices</name>
    <dbReference type="NCBI Taxonomy" id="747089"/>
    <lineage>
        <taxon>Eukaryota</taxon>
        <taxon>Fungi</taxon>
        <taxon>Fungi incertae sedis</taxon>
        <taxon>Mucoromycota</taxon>
        <taxon>Glomeromycotina</taxon>
        <taxon>Glomeromycetes</taxon>
        <taxon>Glomerales</taxon>
        <taxon>Glomeraceae</taxon>
        <taxon>Rhizophagus</taxon>
    </lineage>
</organism>
<gene>
    <name evidence="2" type="ORF">GLOINDRAFT_95073</name>
</gene>
<protein>
    <submittedName>
        <fullName evidence="2">Uncharacterized protein</fullName>
    </submittedName>
</protein>